<evidence type="ECO:0000256" key="2">
    <source>
        <dbReference type="ARBA" id="ARBA00004141"/>
    </source>
</evidence>
<dbReference type="SUPFAM" id="SSF55455">
    <property type="entry name" value="SRF-like"/>
    <property type="match status" value="1"/>
</dbReference>
<dbReference type="NCBIfam" id="TIGR00815">
    <property type="entry name" value="sulP"/>
    <property type="match status" value="1"/>
</dbReference>
<dbReference type="PROSITE" id="PS50066">
    <property type="entry name" value="MADS_BOX_2"/>
    <property type="match status" value="1"/>
</dbReference>
<evidence type="ECO:0000256" key="4">
    <source>
        <dbReference type="ARBA" id="ARBA00022847"/>
    </source>
</evidence>
<keyword evidence="4" id="KW-0769">Symport</keyword>
<dbReference type="InterPro" id="IPR036879">
    <property type="entry name" value="TF_MADSbox_sf"/>
</dbReference>
<comment type="subcellular location">
    <subcellularLocation>
        <location evidence="2">Membrane</location>
        <topology evidence="2">Multi-pass membrane protein</topology>
    </subcellularLocation>
    <subcellularLocation>
        <location evidence="1">Nucleus</location>
    </subcellularLocation>
</comment>
<gene>
    <name evidence="16" type="ORF">HID58_073510</name>
</gene>
<dbReference type="InterPro" id="IPR002645">
    <property type="entry name" value="STAS_dom"/>
</dbReference>
<dbReference type="CDD" id="cd07042">
    <property type="entry name" value="STAS_SulP_like_sulfate_transporter"/>
    <property type="match status" value="1"/>
</dbReference>
<dbReference type="InterPro" id="IPR036513">
    <property type="entry name" value="STAS_dom_sf"/>
</dbReference>
<dbReference type="Proteomes" id="UP000824890">
    <property type="component" value="Unassembled WGS sequence"/>
</dbReference>
<dbReference type="PANTHER" id="PTHR11814">
    <property type="entry name" value="SULFATE TRANSPORTER"/>
    <property type="match status" value="1"/>
</dbReference>
<keyword evidence="5 13" id="KW-1133">Transmembrane helix</keyword>
<feature type="region of interest" description="Disordered" evidence="12">
    <location>
        <begin position="1089"/>
        <end position="1166"/>
    </location>
</feature>
<keyword evidence="11" id="KW-0539">Nucleus</keyword>
<evidence type="ECO:0000256" key="5">
    <source>
        <dbReference type="ARBA" id="ARBA00022989"/>
    </source>
</evidence>
<evidence type="ECO:0000256" key="6">
    <source>
        <dbReference type="ARBA" id="ARBA00023015"/>
    </source>
</evidence>
<dbReference type="Pfam" id="PF00916">
    <property type="entry name" value="Sulfate_transp"/>
    <property type="match status" value="1"/>
</dbReference>
<evidence type="ECO:0000259" key="15">
    <source>
        <dbReference type="PROSITE" id="PS50801"/>
    </source>
</evidence>
<feature type="transmembrane region" description="Helical" evidence="13">
    <location>
        <begin position="194"/>
        <end position="212"/>
    </location>
</feature>
<evidence type="ECO:0000256" key="7">
    <source>
        <dbReference type="ARBA" id="ARBA00023032"/>
    </source>
</evidence>
<evidence type="ECO:0000256" key="9">
    <source>
        <dbReference type="ARBA" id="ARBA00023136"/>
    </source>
</evidence>
<dbReference type="Pfam" id="PF01740">
    <property type="entry name" value="STAS"/>
    <property type="match status" value="1"/>
</dbReference>
<keyword evidence="10" id="KW-0804">Transcription</keyword>
<evidence type="ECO:0000256" key="11">
    <source>
        <dbReference type="ARBA" id="ARBA00023242"/>
    </source>
</evidence>
<feature type="transmembrane region" description="Helical" evidence="13">
    <location>
        <begin position="245"/>
        <end position="263"/>
    </location>
</feature>
<keyword evidence="7" id="KW-0764">Sulfate transport</keyword>
<feature type="domain" description="STAS" evidence="15">
    <location>
        <begin position="532"/>
        <end position="640"/>
    </location>
</feature>
<evidence type="ECO:0000256" key="3">
    <source>
        <dbReference type="ARBA" id="ARBA00022692"/>
    </source>
</evidence>
<keyword evidence="9 13" id="KW-0472">Membrane</keyword>
<dbReference type="InterPro" id="IPR001902">
    <property type="entry name" value="SLC26A/SulP_fam"/>
</dbReference>
<protein>
    <recommendedName>
        <fullName evidence="18">STAS domain-containing protein</fullName>
    </recommendedName>
</protein>
<reference evidence="16 17" key="1">
    <citation type="submission" date="2021-05" db="EMBL/GenBank/DDBJ databases">
        <title>Genome Assembly of Synthetic Allotetraploid Brassica napus Reveals Homoeologous Exchanges between Subgenomes.</title>
        <authorList>
            <person name="Davis J.T."/>
        </authorList>
    </citation>
    <scope>NUCLEOTIDE SEQUENCE [LARGE SCALE GENOMIC DNA]</scope>
    <source>
        <strain evidence="17">cv. Da-Ae</strain>
        <tissue evidence="16">Seedling</tissue>
    </source>
</reference>
<evidence type="ECO:0000313" key="16">
    <source>
        <dbReference type="EMBL" id="KAH0876148.1"/>
    </source>
</evidence>
<feature type="transmembrane region" description="Helical" evidence="13">
    <location>
        <begin position="270"/>
        <end position="291"/>
    </location>
</feature>
<comment type="caution">
    <text evidence="16">The sequence shown here is derived from an EMBL/GenBank/DDBJ whole genome shotgun (WGS) entry which is preliminary data.</text>
</comment>
<dbReference type="PROSITE" id="PS50801">
    <property type="entry name" value="STAS"/>
    <property type="match status" value="1"/>
</dbReference>
<evidence type="ECO:0000256" key="10">
    <source>
        <dbReference type="ARBA" id="ARBA00023163"/>
    </source>
</evidence>
<dbReference type="InterPro" id="IPR011547">
    <property type="entry name" value="SLC26A/SulP_dom"/>
</dbReference>
<proteinExistence type="predicted"/>
<evidence type="ECO:0000256" key="13">
    <source>
        <dbReference type="SAM" id="Phobius"/>
    </source>
</evidence>
<feature type="domain" description="MADS-box" evidence="14">
    <location>
        <begin position="652"/>
        <end position="686"/>
    </location>
</feature>
<organism evidence="16 17">
    <name type="scientific">Brassica napus</name>
    <name type="common">Rape</name>
    <dbReference type="NCBI Taxonomy" id="3708"/>
    <lineage>
        <taxon>Eukaryota</taxon>
        <taxon>Viridiplantae</taxon>
        <taxon>Streptophyta</taxon>
        <taxon>Embryophyta</taxon>
        <taxon>Tracheophyta</taxon>
        <taxon>Spermatophyta</taxon>
        <taxon>Magnoliopsida</taxon>
        <taxon>eudicotyledons</taxon>
        <taxon>Gunneridae</taxon>
        <taxon>Pentapetalae</taxon>
        <taxon>rosids</taxon>
        <taxon>malvids</taxon>
        <taxon>Brassicales</taxon>
        <taxon>Brassicaceae</taxon>
        <taxon>Brassiceae</taxon>
        <taxon>Brassica</taxon>
    </lineage>
</organism>
<feature type="transmembrane region" description="Helical" evidence="13">
    <location>
        <begin position="399"/>
        <end position="421"/>
    </location>
</feature>
<feature type="transmembrane region" description="Helical" evidence="13">
    <location>
        <begin position="327"/>
        <end position="346"/>
    </location>
</feature>
<dbReference type="SUPFAM" id="SSF52091">
    <property type="entry name" value="SpoIIaa-like"/>
    <property type="match status" value="1"/>
</dbReference>
<evidence type="ECO:0000256" key="1">
    <source>
        <dbReference type="ARBA" id="ARBA00004123"/>
    </source>
</evidence>
<evidence type="ECO:0000313" key="17">
    <source>
        <dbReference type="Proteomes" id="UP000824890"/>
    </source>
</evidence>
<feature type="transmembrane region" description="Helical" evidence="13">
    <location>
        <begin position="456"/>
        <end position="483"/>
    </location>
</feature>
<dbReference type="Gene3D" id="3.30.750.24">
    <property type="entry name" value="STAS domain"/>
    <property type="match status" value="1"/>
</dbReference>
<dbReference type="SMART" id="SM00432">
    <property type="entry name" value="MADS"/>
    <property type="match status" value="1"/>
</dbReference>
<evidence type="ECO:0000259" key="14">
    <source>
        <dbReference type="PROSITE" id="PS50066"/>
    </source>
</evidence>
<keyword evidence="4" id="KW-0813">Transport</keyword>
<feature type="transmembrane region" description="Helical" evidence="13">
    <location>
        <begin position="141"/>
        <end position="157"/>
    </location>
</feature>
<keyword evidence="6" id="KW-0805">Transcription regulation</keyword>
<keyword evidence="17" id="KW-1185">Reference proteome</keyword>
<keyword evidence="3 13" id="KW-0812">Transmembrane</keyword>
<name>A0ABQ7Z7P5_BRANA</name>
<evidence type="ECO:0008006" key="18">
    <source>
        <dbReference type="Google" id="ProtNLM"/>
    </source>
</evidence>
<feature type="transmembrane region" description="Helical" evidence="13">
    <location>
        <begin position="427"/>
        <end position="449"/>
    </location>
</feature>
<evidence type="ECO:0000256" key="12">
    <source>
        <dbReference type="SAM" id="MobiDB-lite"/>
    </source>
</evidence>
<keyword evidence="8" id="KW-0238">DNA-binding</keyword>
<evidence type="ECO:0000256" key="8">
    <source>
        <dbReference type="ARBA" id="ARBA00023125"/>
    </source>
</evidence>
<dbReference type="InterPro" id="IPR002100">
    <property type="entry name" value="TF_MADSbox"/>
</dbReference>
<accession>A0ABQ7Z7P5</accession>
<dbReference type="EMBL" id="JAGKQM010000016">
    <property type="protein sequence ID" value="KAH0876148.1"/>
    <property type="molecule type" value="Genomic_DNA"/>
</dbReference>
<sequence length="1166" mass="130702">MQRPTTITKMSIEMQSHQAEAAPAEEPLSQWLINMPEPPTMWQEFVGYIRTNVLSKKRNKMKKKPSNQVYSYLKSVFPILIWGRQYKLNMFKKDLMAGLTLASLCIPQSIGYANLAGLDPEYDTSVVPPLIYSMMGSSRELAIGPVAVVSLLLSSMVRDLQDPVTDPIAYRKIVFTATFFAGALGFLVDFLSHAALVGFMAGAAIVIGLQQLKGLFGLSHFTNKTDVISVLSSVFHSLHHPWQPLNFVIGSSFLIFILLARFLGKRNKKLFWIPAMAPLISVILATLIVYLTNADTRGVKIVKTIKPGFNRPSVNQLEFNGPHLGQVAKIGIICAIIALTEAIAVGRSFATIKGYRLDGNKEMMAMGFSNIAGSLTSCYVATGSFSRTAVNFSAGCETVVSNIVMAITVMVSLEVLTRFLYFTPTAILASIILSALPGLIDISGALHIWKLDKLDFLVLVAAFLGVLFASVEIGLLLAVGISFTRIILSSIRPTVEALGRLSKTDIFGDINQYPMATKTQGLLTLRISSPLLCFANANFIRDRILNSIQKVEEEEDDEQEIKRAKVLQVVILDMSCVMGLDTSGVVALEELHQELASNDTHLVIASPRWRVLHKLKLAKLEEKVKKENIFMTVGEAVDFYVRARTTSHDIDMGRVKLEIKRIENNTNRQVTFSKRRNDVFTRFINLPDQERENALTFTDQSRRPDFQSKEYLLRTLQQLKTENDIALQLTNPSAINSDVQELEQEVYRLQQQLHMAEEELRKYEPDPSRFTTMEEYEACEKKLIETLTHVTQRREHILSDQLSSYETSAMQHQNMGGPFVNDVAGGWLAENGPIQTQLFDASANSAIYETLLQGSSSSSNQNNNMSECNVTNHNGDMFQEWAQAYTSTTGLNPSALFPPIQHQHGLVDPNIKESEIPVITREAQADHEVSDYDIRMPQLRESFSQSGQLLTMSFRGDGIDDETPLFWSPEYIFELPEPCLPLRNQIGMGQRIGQGNGVEHPTMSYFHEFPNHLQELHNYMPYQTYVPITSAFTINGQQLPPSVLAIRRNEAHNLRTVNNSARHHVIMQRRVHQSSSSFRVSSLYTLLRRRPRANSSKPPQNEVIGSRRRTYESRFQFGEPSSSTRRRRTTPADGSVGSTAINPTGERRVNGLYDPEYQRQASSGLL</sequence>